<dbReference type="STRING" id="913774.A0A0C3CKF6"/>
<reference evidence="8 9" key="1">
    <citation type="submission" date="2014-04" db="EMBL/GenBank/DDBJ databases">
        <authorList>
            <consortium name="DOE Joint Genome Institute"/>
            <person name="Kuo A."/>
            <person name="Martino E."/>
            <person name="Perotto S."/>
            <person name="Kohler A."/>
            <person name="Nagy L.G."/>
            <person name="Floudas D."/>
            <person name="Copeland A."/>
            <person name="Barry K.W."/>
            <person name="Cichocki N."/>
            <person name="Veneault-Fourrey C."/>
            <person name="LaButti K."/>
            <person name="Lindquist E.A."/>
            <person name="Lipzen A."/>
            <person name="Lundell T."/>
            <person name="Morin E."/>
            <person name="Murat C."/>
            <person name="Sun H."/>
            <person name="Tunlid A."/>
            <person name="Henrissat B."/>
            <person name="Grigoriev I.V."/>
            <person name="Hibbett D.S."/>
            <person name="Martin F."/>
            <person name="Nordberg H.P."/>
            <person name="Cantor M.N."/>
            <person name="Hua S.X."/>
        </authorList>
    </citation>
    <scope>NUCLEOTIDE SEQUENCE [LARGE SCALE GENOMIC DNA]</scope>
    <source>
        <strain evidence="8 9">Zn</strain>
    </source>
</reference>
<sequence length="482" mass="52459">MSSTRDGANPLRPYYRPPSIGRPQDTPAASSSVHGPRYGSAASYASSARDIFSDVDYSDYFSEASPSTIESVQNMLNDCLYKYFSILLSQPFDIAKTVLQVRSPGRSESVPNSMQIQSPSSSQRNAGFSDYQDLYGSDSDPDEPAYFTSPTISPHLYTTSRPRRRHSDRSLSPTSPKQTTPSHKLILKKNDSVLEVIGQEWTKEGAWGVWKGSNTTFVYSFLLKTLESWSSGLLSALINVPDPGTVAGLGAVSDLVDTSYPWSSFGVAVAAAVAASLVLAPLDLVRTRLILTPISEPRRSLSQNLRALPSYVCPAPLMVPTILHSLVDPAMSHCTPILLRSHLSIDPVLTPTTYSLCKFMSRTLELFLRLPLETVLRRCQMSVLASDAYTMEGQRKLLTTVEIGPYKGIVGTMWSIMREEGIPNLESLAEANTKSGSGRKKLGKKGQGVEGLWRGWRVGMWGLVGMWGAGALGGNGNSGGEF</sequence>
<evidence type="ECO:0000256" key="6">
    <source>
        <dbReference type="ARBA" id="ARBA00023136"/>
    </source>
</evidence>
<dbReference type="HOGENOM" id="CLU_029376_1_0_1"/>
<feature type="compositionally biased region" description="Polar residues" evidence="7">
    <location>
        <begin position="170"/>
        <end position="182"/>
    </location>
</feature>
<evidence type="ECO:0000256" key="4">
    <source>
        <dbReference type="ARBA" id="ARBA00022792"/>
    </source>
</evidence>
<evidence type="ECO:0000313" key="9">
    <source>
        <dbReference type="Proteomes" id="UP000054321"/>
    </source>
</evidence>
<gene>
    <name evidence="8" type="ORF">OIDMADRAFT_180931</name>
</gene>
<comment type="subcellular location">
    <subcellularLocation>
        <location evidence="1">Mitochondrion membrane</location>
    </subcellularLocation>
</comment>
<evidence type="ECO:0000256" key="2">
    <source>
        <dbReference type="ARBA" id="ARBA00022692"/>
    </source>
</evidence>
<dbReference type="InParanoid" id="A0A0C3CKF6"/>
<dbReference type="GO" id="GO:0031966">
    <property type="term" value="C:mitochondrial membrane"/>
    <property type="evidence" value="ECO:0007669"/>
    <property type="project" value="UniProtKB-SubCell"/>
</dbReference>
<evidence type="ECO:0000256" key="3">
    <source>
        <dbReference type="ARBA" id="ARBA00022737"/>
    </source>
</evidence>
<keyword evidence="6" id="KW-0472">Membrane</keyword>
<reference evidence="9" key="2">
    <citation type="submission" date="2015-01" db="EMBL/GenBank/DDBJ databases">
        <title>Evolutionary Origins and Diversification of the Mycorrhizal Mutualists.</title>
        <authorList>
            <consortium name="DOE Joint Genome Institute"/>
            <consortium name="Mycorrhizal Genomics Consortium"/>
            <person name="Kohler A."/>
            <person name="Kuo A."/>
            <person name="Nagy L.G."/>
            <person name="Floudas D."/>
            <person name="Copeland A."/>
            <person name="Barry K.W."/>
            <person name="Cichocki N."/>
            <person name="Veneault-Fourrey C."/>
            <person name="LaButti K."/>
            <person name="Lindquist E.A."/>
            <person name="Lipzen A."/>
            <person name="Lundell T."/>
            <person name="Morin E."/>
            <person name="Murat C."/>
            <person name="Riley R."/>
            <person name="Ohm R."/>
            <person name="Sun H."/>
            <person name="Tunlid A."/>
            <person name="Henrissat B."/>
            <person name="Grigoriev I.V."/>
            <person name="Hibbett D.S."/>
            <person name="Martin F."/>
        </authorList>
    </citation>
    <scope>NUCLEOTIDE SEQUENCE [LARGE SCALE GENOMIC DNA]</scope>
    <source>
        <strain evidence="9">Zn</strain>
    </source>
</reference>
<name>A0A0C3CKF6_OIDMZ</name>
<feature type="compositionally biased region" description="Polar residues" evidence="7">
    <location>
        <begin position="148"/>
        <end position="160"/>
    </location>
</feature>
<keyword evidence="2" id="KW-0812">Transmembrane</keyword>
<dbReference type="SUPFAM" id="SSF103506">
    <property type="entry name" value="Mitochondrial carrier"/>
    <property type="match status" value="1"/>
</dbReference>
<keyword evidence="3" id="KW-0677">Repeat</keyword>
<evidence type="ECO:0000256" key="7">
    <source>
        <dbReference type="SAM" id="MobiDB-lite"/>
    </source>
</evidence>
<keyword evidence="9" id="KW-1185">Reference proteome</keyword>
<accession>A0A0C3CKF6</accession>
<proteinExistence type="predicted"/>
<dbReference type="FunCoup" id="A0A0C3CKF6">
    <property type="interactions" value="23"/>
</dbReference>
<organism evidence="8 9">
    <name type="scientific">Oidiodendron maius (strain Zn)</name>
    <dbReference type="NCBI Taxonomy" id="913774"/>
    <lineage>
        <taxon>Eukaryota</taxon>
        <taxon>Fungi</taxon>
        <taxon>Dikarya</taxon>
        <taxon>Ascomycota</taxon>
        <taxon>Pezizomycotina</taxon>
        <taxon>Leotiomycetes</taxon>
        <taxon>Leotiomycetes incertae sedis</taxon>
        <taxon>Myxotrichaceae</taxon>
        <taxon>Oidiodendron</taxon>
    </lineage>
</organism>
<dbReference type="InterPro" id="IPR023395">
    <property type="entry name" value="MCP_dom_sf"/>
</dbReference>
<dbReference type="PANTHER" id="PTHR24089">
    <property type="entry name" value="SOLUTE CARRIER FAMILY 25"/>
    <property type="match status" value="1"/>
</dbReference>
<evidence type="ECO:0000313" key="8">
    <source>
        <dbReference type="EMBL" id="KIM99478.1"/>
    </source>
</evidence>
<evidence type="ECO:0000256" key="5">
    <source>
        <dbReference type="ARBA" id="ARBA00022989"/>
    </source>
</evidence>
<feature type="compositionally biased region" description="Polar residues" evidence="7">
    <location>
        <begin position="109"/>
        <end position="126"/>
    </location>
</feature>
<evidence type="ECO:0008006" key="10">
    <source>
        <dbReference type="Google" id="ProtNLM"/>
    </source>
</evidence>
<keyword evidence="4" id="KW-0496">Mitochondrion</keyword>
<protein>
    <recommendedName>
        <fullName evidence="10">Mitochondrial carrier</fullName>
    </recommendedName>
</protein>
<dbReference type="Proteomes" id="UP000054321">
    <property type="component" value="Unassembled WGS sequence"/>
</dbReference>
<feature type="region of interest" description="Disordered" evidence="7">
    <location>
        <begin position="105"/>
        <end position="184"/>
    </location>
</feature>
<keyword evidence="4" id="KW-0999">Mitochondrion inner membrane</keyword>
<feature type="region of interest" description="Disordered" evidence="7">
    <location>
        <begin position="1"/>
        <end position="39"/>
    </location>
</feature>
<dbReference type="Gene3D" id="1.50.40.10">
    <property type="entry name" value="Mitochondrial carrier domain"/>
    <property type="match status" value="1"/>
</dbReference>
<dbReference type="AlphaFoldDB" id="A0A0C3CKF6"/>
<dbReference type="EMBL" id="KN832878">
    <property type="protein sequence ID" value="KIM99478.1"/>
    <property type="molecule type" value="Genomic_DNA"/>
</dbReference>
<evidence type="ECO:0000256" key="1">
    <source>
        <dbReference type="ARBA" id="ARBA00004325"/>
    </source>
</evidence>
<keyword evidence="5" id="KW-1133">Transmembrane helix</keyword>
<dbReference type="OrthoDB" id="77989at2759"/>